<proteinExistence type="predicted"/>
<dbReference type="Proteomes" id="UP001589833">
    <property type="component" value="Unassembled WGS sequence"/>
</dbReference>
<feature type="transmembrane region" description="Helical" evidence="1">
    <location>
        <begin position="81"/>
        <end position="100"/>
    </location>
</feature>
<evidence type="ECO:0000313" key="2">
    <source>
        <dbReference type="EMBL" id="MFC0561465.1"/>
    </source>
</evidence>
<reference evidence="2 3" key="1">
    <citation type="submission" date="2024-09" db="EMBL/GenBank/DDBJ databases">
        <authorList>
            <person name="Sun Q."/>
            <person name="Mori K."/>
        </authorList>
    </citation>
    <scope>NUCLEOTIDE SEQUENCE [LARGE SCALE GENOMIC DNA]</scope>
    <source>
        <strain evidence="2 3">NCAIM B.02301</strain>
    </source>
</reference>
<dbReference type="InterPro" id="IPR047928">
    <property type="entry name" value="Perm_prefix_1"/>
</dbReference>
<feature type="transmembrane region" description="Helical" evidence="1">
    <location>
        <begin position="241"/>
        <end position="259"/>
    </location>
</feature>
<feature type="transmembrane region" description="Helical" evidence="1">
    <location>
        <begin position="209"/>
        <end position="229"/>
    </location>
</feature>
<comment type="caution">
    <text evidence="2">The sequence shown here is derived from an EMBL/GenBank/DDBJ whole genome shotgun (WGS) entry which is preliminary data.</text>
</comment>
<evidence type="ECO:0000256" key="1">
    <source>
        <dbReference type="SAM" id="Phobius"/>
    </source>
</evidence>
<keyword evidence="1" id="KW-0472">Membrane</keyword>
<name>A0ABV6NL22_9BACI</name>
<dbReference type="NCBIfam" id="NF038403">
    <property type="entry name" value="perm_prefix_1"/>
    <property type="match status" value="1"/>
</dbReference>
<evidence type="ECO:0000313" key="3">
    <source>
        <dbReference type="Proteomes" id="UP001589833"/>
    </source>
</evidence>
<keyword evidence="1" id="KW-1133">Transmembrane helix</keyword>
<protein>
    <submittedName>
        <fullName evidence="2">Permease prefix domain 1-containing protein</fullName>
    </submittedName>
</protein>
<gene>
    <name evidence="2" type="ORF">ACFFH4_21335</name>
</gene>
<accession>A0ABV6NL22</accession>
<keyword evidence="3" id="KW-1185">Reference proteome</keyword>
<dbReference type="RefSeq" id="WP_273848423.1">
    <property type="nucleotide sequence ID" value="NZ_JAQQWT010000085.1"/>
</dbReference>
<dbReference type="EMBL" id="JBHLTR010000062">
    <property type="protein sequence ID" value="MFC0561465.1"/>
    <property type="molecule type" value="Genomic_DNA"/>
</dbReference>
<sequence>MKKIDEYVDYVYNNVDGSKEEIQELKMEMKTHLQELVLELKSEGVEEEKAILMAIERFGDENEIRSIVGLLSKKHKLFAKWLLYVSLIFLTIAPIVFATLQSKEAQSLSEKSFASTKIHSILDNRDIVSDDIKKEIASVVHGTNYISDVLIYDVSNITNEELFEYVGNKEADYQYGITRQMVGELLPSGSGNDNWYVITERNSYHTLSVLSLLLLGFLYWSLFSIWAMINAYHERRLNLKWSFVFVLFNVAGYLVFRHISNKEDSWEGI</sequence>
<organism evidence="2 3">
    <name type="scientific">Halalkalibacter alkalisediminis</name>
    <dbReference type="NCBI Taxonomy" id="935616"/>
    <lineage>
        <taxon>Bacteria</taxon>
        <taxon>Bacillati</taxon>
        <taxon>Bacillota</taxon>
        <taxon>Bacilli</taxon>
        <taxon>Bacillales</taxon>
        <taxon>Bacillaceae</taxon>
        <taxon>Halalkalibacter</taxon>
    </lineage>
</organism>
<keyword evidence="1" id="KW-0812">Transmembrane</keyword>